<feature type="coiled-coil region" evidence="8">
    <location>
        <begin position="184"/>
        <end position="211"/>
    </location>
</feature>
<organism evidence="11 12">
    <name type="scientific">Platanthera guangdongensis</name>
    <dbReference type="NCBI Taxonomy" id="2320717"/>
    <lineage>
        <taxon>Eukaryota</taxon>
        <taxon>Viridiplantae</taxon>
        <taxon>Streptophyta</taxon>
        <taxon>Embryophyta</taxon>
        <taxon>Tracheophyta</taxon>
        <taxon>Spermatophyta</taxon>
        <taxon>Magnoliopsida</taxon>
        <taxon>Liliopsida</taxon>
        <taxon>Asparagales</taxon>
        <taxon>Orchidaceae</taxon>
        <taxon>Orchidoideae</taxon>
        <taxon>Orchideae</taxon>
        <taxon>Orchidinae</taxon>
        <taxon>Platanthera</taxon>
    </lineage>
</organism>
<evidence type="ECO:0000313" key="12">
    <source>
        <dbReference type="Proteomes" id="UP001412067"/>
    </source>
</evidence>
<dbReference type="InterPro" id="IPR000232">
    <property type="entry name" value="HSF_DNA-bd"/>
</dbReference>
<dbReference type="PANTHER" id="PTHR10015:SF169">
    <property type="entry name" value="HEAT STRESS TRANSCRIPTION FACTOR B-2B"/>
    <property type="match status" value="1"/>
</dbReference>
<gene>
    <name evidence="11" type="primary">HSFB2C</name>
    <name evidence="11" type="ORF">KSP40_PGU010857</name>
</gene>
<keyword evidence="3" id="KW-0597">Phosphoprotein</keyword>
<dbReference type="InterPro" id="IPR036390">
    <property type="entry name" value="WH_DNA-bd_sf"/>
</dbReference>
<dbReference type="Pfam" id="PF00447">
    <property type="entry name" value="HSF_DNA-bind"/>
    <property type="match status" value="1"/>
</dbReference>
<comment type="subunit">
    <text evidence="2">Homotrimer.</text>
</comment>
<evidence type="ECO:0000256" key="8">
    <source>
        <dbReference type="SAM" id="Coils"/>
    </source>
</evidence>
<evidence type="ECO:0000256" key="2">
    <source>
        <dbReference type="ARBA" id="ARBA00011233"/>
    </source>
</evidence>
<keyword evidence="6" id="KW-0539">Nucleus</keyword>
<reference evidence="11 12" key="1">
    <citation type="journal article" date="2022" name="Nat. Plants">
        <title>Genomes of leafy and leafless Platanthera orchids illuminate the evolution of mycoheterotrophy.</title>
        <authorList>
            <person name="Li M.H."/>
            <person name="Liu K.W."/>
            <person name="Li Z."/>
            <person name="Lu H.C."/>
            <person name="Ye Q.L."/>
            <person name="Zhang D."/>
            <person name="Wang J.Y."/>
            <person name="Li Y.F."/>
            <person name="Zhong Z.M."/>
            <person name="Liu X."/>
            <person name="Yu X."/>
            <person name="Liu D.K."/>
            <person name="Tu X.D."/>
            <person name="Liu B."/>
            <person name="Hao Y."/>
            <person name="Liao X.Y."/>
            <person name="Jiang Y.T."/>
            <person name="Sun W.H."/>
            <person name="Chen J."/>
            <person name="Chen Y.Q."/>
            <person name="Ai Y."/>
            <person name="Zhai J.W."/>
            <person name="Wu S.S."/>
            <person name="Zhou Z."/>
            <person name="Hsiao Y.Y."/>
            <person name="Wu W.L."/>
            <person name="Chen Y.Y."/>
            <person name="Lin Y.F."/>
            <person name="Hsu J.L."/>
            <person name="Li C.Y."/>
            <person name="Wang Z.W."/>
            <person name="Zhao X."/>
            <person name="Zhong W.Y."/>
            <person name="Ma X.K."/>
            <person name="Ma L."/>
            <person name="Huang J."/>
            <person name="Chen G.Z."/>
            <person name="Huang M.Z."/>
            <person name="Huang L."/>
            <person name="Peng D.H."/>
            <person name="Luo Y.B."/>
            <person name="Zou S.Q."/>
            <person name="Chen S.P."/>
            <person name="Lan S."/>
            <person name="Tsai W.C."/>
            <person name="Van de Peer Y."/>
            <person name="Liu Z.J."/>
        </authorList>
    </citation>
    <scope>NUCLEOTIDE SEQUENCE [LARGE SCALE GENOMIC DNA]</scope>
    <source>
        <strain evidence="11">Lor288</strain>
    </source>
</reference>
<proteinExistence type="inferred from homology"/>
<dbReference type="Proteomes" id="UP001412067">
    <property type="component" value="Unassembled WGS sequence"/>
</dbReference>
<feature type="domain" description="HSF-type DNA-binding" evidence="10">
    <location>
        <begin position="68"/>
        <end position="92"/>
    </location>
</feature>
<protein>
    <submittedName>
        <fullName evidence="11">Heat stress transcription factor B-2c</fullName>
    </submittedName>
</protein>
<comment type="caution">
    <text evidence="11">The sequence shown here is derived from an EMBL/GenBank/DDBJ whole genome shotgun (WGS) entry which is preliminary data.</text>
</comment>
<dbReference type="PROSITE" id="PS00434">
    <property type="entry name" value="HSF_DOMAIN"/>
    <property type="match status" value="1"/>
</dbReference>
<dbReference type="Gene3D" id="1.10.10.10">
    <property type="entry name" value="Winged helix-like DNA-binding domain superfamily/Winged helix DNA-binding domain"/>
    <property type="match status" value="1"/>
</dbReference>
<dbReference type="EMBL" id="JBBWWR010000013">
    <property type="protein sequence ID" value="KAK8956476.1"/>
    <property type="molecule type" value="Genomic_DNA"/>
</dbReference>
<dbReference type="PRINTS" id="PR00056">
    <property type="entry name" value="HSFDOMAIN"/>
</dbReference>
<evidence type="ECO:0000256" key="7">
    <source>
        <dbReference type="RuleBase" id="RU004020"/>
    </source>
</evidence>
<evidence type="ECO:0000256" key="5">
    <source>
        <dbReference type="ARBA" id="ARBA00023125"/>
    </source>
</evidence>
<name>A0ABR2M1V0_9ASPA</name>
<keyword evidence="12" id="KW-1185">Reference proteome</keyword>
<keyword evidence="8" id="KW-0175">Coiled coil</keyword>
<evidence type="ECO:0000256" key="6">
    <source>
        <dbReference type="ARBA" id="ARBA00023242"/>
    </source>
</evidence>
<dbReference type="InterPro" id="IPR036388">
    <property type="entry name" value="WH-like_DNA-bd_sf"/>
</dbReference>
<dbReference type="SMART" id="SM00415">
    <property type="entry name" value="HSF"/>
    <property type="match status" value="1"/>
</dbReference>
<evidence type="ECO:0000256" key="9">
    <source>
        <dbReference type="SAM" id="MobiDB-lite"/>
    </source>
</evidence>
<accession>A0ABR2M1V0</accession>
<feature type="region of interest" description="Disordered" evidence="9">
    <location>
        <begin position="287"/>
        <end position="307"/>
    </location>
</feature>
<comment type="similarity">
    <text evidence="7">Belongs to the HSF family.</text>
</comment>
<evidence type="ECO:0000256" key="4">
    <source>
        <dbReference type="ARBA" id="ARBA00023016"/>
    </source>
</evidence>
<evidence type="ECO:0000313" key="11">
    <source>
        <dbReference type="EMBL" id="KAK8956476.1"/>
    </source>
</evidence>
<evidence type="ECO:0000256" key="1">
    <source>
        <dbReference type="ARBA" id="ARBA00004123"/>
    </source>
</evidence>
<feature type="region of interest" description="Disordered" evidence="9">
    <location>
        <begin position="1"/>
        <end position="23"/>
    </location>
</feature>
<keyword evidence="4" id="KW-0346">Stress response</keyword>
<dbReference type="SUPFAM" id="SSF46785">
    <property type="entry name" value="Winged helix' DNA-binding domain"/>
    <property type="match status" value="1"/>
</dbReference>
<evidence type="ECO:0000259" key="10">
    <source>
        <dbReference type="PROSITE" id="PS00434"/>
    </source>
</evidence>
<dbReference type="PANTHER" id="PTHR10015">
    <property type="entry name" value="HEAT SHOCK TRANSCRIPTION FACTOR"/>
    <property type="match status" value="1"/>
</dbReference>
<evidence type="ECO:0000256" key="3">
    <source>
        <dbReference type="ARBA" id="ARBA00022553"/>
    </source>
</evidence>
<comment type="subcellular location">
    <subcellularLocation>
        <location evidence="1">Nucleus</location>
    </subcellularLocation>
</comment>
<keyword evidence="5" id="KW-0238">DNA-binding</keyword>
<sequence length="348" mass="38843">MNAVTVPADQIVQPTPPDSETQRALPTPFVTKTYQMVEDPAVDDAISWKEDGCTFVVWRPAEFALDLLPKYFKHNNFSSFVRQLNTYGFRKIAPDRWEFSNDCFRRGEKRLLCDIHRRKISLPTVVVAVPPTVRASVPVAPAIPVNRARSPENRSGLSTNSGEVQVKQTNVSSSMPAGTTLGVTAELLEDNERLRKENRKLANELAQMKNICNVIHLMSKYATGQGSGHSPPEALELMPLSRILEEADEICAKSDEPLPSAATGSSAWYCEASPMLFGVSIGEKRCREEEDEDVQQPTKNNPPEVKIEPLDPVFRRQPWEDYRNVNGLQASMDCDGSTFGKWYVTCLG</sequence>